<comment type="caution">
    <text evidence="3">The sequence shown here is derived from an EMBL/GenBank/DDBJ whole genome shotgun (WGS) entry which is preliminary data.</text>
</comment>
<feature type="transmembrane region" description="Helical" evidence="2">
    <location>
        <begin position="72"/>
        <end position="97"/>
    </location>
</feature>
<evidence type="ECO:0000313" key="4">
    <source>
        <dbReference type="Proteomes" id="UP001320245"/>
    </source>
</evidence>
<organism evidence="3 4">
    <name type="scientific">Cytospora paraplurivora</name>
    <dbReference type="NCBI Taxonomy" id="2898453"/>
    <lineage>
        <taxon>Eukaryota</taxon>
        <taxon>Fungi</taxon>
        <taxon>Dikarya</taxon>
        <taxon>Ascomycota</taxon>
        <taxon>Pezizomycotina</taxon>
        <taxon>Sordariomycetes</taxon>
        <taxon>Sordariomycetidae</taxon>
        <taxon>Diaporthales</taxon>
        <taxon>Cytosporaceae</taxon>
        <taxon>Cytospora</taxon>
    </lineage>
</organism>
<proteinExistence type="predicted"/>
<keyword evidence="2" id="KW-1133">Transmembrane helix</keyword>
<evidence type="ECO:0000256" key="2">
    <source>
        <dbReference type="SAM" id="Phobius"/>
    </source>
</evidence>
<evidence type="ECO:0000313" key="3">
    <source>
        <dbReference type="EMBL" id="KAK7740920.1"/>
    </source>
</evidence>
<feature type="region of interest" description="Disordered" evidence="1">
    <location>
        <begin position="359"/>
        <end position="391"/>
    </location>
</feature>
<keyword evidence="2" id="KW-0472">Membrane</keyword>
<sequence>MPSRREIQRRIVEFLYGPGWVTRSFAWILCIYAVFTAWSIFYDLAYLQLWSTSADQPDFGLFDQRATLDNQIAAIFIMVGLGLVRINWLLSWGYAVLLSNQWLRERPPTPARGAMQTSVRFIAQWNAGTMRSWRGRRPRYCLYESNCLNGGEELGDRVYHCHEKEAQVKAGKVLAPFHLPVYDHYCYWIRVLVYLDSIKPYLLTILFLLVDAVVVLGLSIYALADAEHSTSVLHAPMSALATLITAYLSGVNVLAKWQELAFYNRVSPEKKRPDYLFAIAVGTRDVPDFIFSTYEAGPWDLGSRGNLQEVLGSKWSCFLFWVRPKRVKNYGKNGYLANLSDFQMSADFRSWVAGKRLEHSRSTEATRTARTERGRRSQGRSAESAPGEAVVPDRLELGELTFRGHSRYRLASRSEGGIP</sequence>
<gene>
    <name evidence="3" type="ORF">SLS53_004983</name>
</gene>
<feature type="transmembrane region" description="Helical" evidence="2">
    <location>
        <begin position="20"/>
        <end position="41"/>
    </location>
</feature>
<reference evidence="3 4" key="1">
    <citation type="journal article" date="2023" name="PLoS ONE">
        <title>Cytospora paraplurivora sp. nov. isolated from orchards with fruit tree decline syndrome in Ontario, Canada.</title>
        <authorList>
            <person name="Ilyukhin E."/>
            <person name="Nguyen H.D.T."/>
            <person name="Castle A.J."/>
            <person name="Ellouze W."/>
        </authorList>
    </citation>
    <scope>NUCLEOTIDE SEQUENCE [LARGE SCALE GENOMIC DNA]</scope>
    <source>
        <strain evidence="3 4">FDS-564</strain>
    </source>
</reference>
<dbReference type="Proteomes" id="UP001320245">
    <property type="component" value="Unassembled WGS sequence"/>
</dbReference>
<feature type="transmembrane region" description="Helical" evidence="2">
    <location>
        <begin position="235"/>
        <end position="255"/>
    </location>
</feature>
<dbReference type="AlphaFoldDB" id="A0AAN9YGT1"/>
<keyword evidence="4" id="KW-1185">Reference proteome</keyword>
<keyword evidence="2" id="KW-0812">Transmembrane</keyword>
<accession>A0AAN9YGT1</accession>
<dbReference type="EMBL" id="JAJSPL020000018">
    <property type="protein sequence ID" value="KAK7740920.1"/>
    <property type="molecule type" value="Genomic_DNA"/>
</dbReference>
<name>A0AAN9YGT1_9PEZI</name>
<feature type="transmembrane region" description="Helical" evidence="2">
    <location>
        <begin position="200"/>
        <end position="223"/>
    </location>
</feature>
<feature type="compositionally biased region" description="Basic and acidic residues" evidence="1">
    <location>
        <begin position="359"/>
        <end position="375"/>
    </location>
</feature>
<evidence type="ECO:0000256" key="1">
    <source>
        <dbReference type="SAM" id="MobiDB-lite"/>
    </source>
</evidence>
<protein>
    <submittedName>
        <fullName evidence="3">Uncharacterized protein</fullName>
    </submittedName>
</protein>